<feature type="signal peptide" evidence="1">
    <location>
        <begin position="1"/>
        <end position="27"/>
    </location>
</feature>
<dbReference type="PANTHER" id="PTHR40469:SF2">
    <property type="entry name" value="GALACTOSE-BINDING DOMAIN-LIKE SUPERFAMILY PROTEIN"/>
    <property type="match status" value="1"/>
</dbReference>
<protein>
    <recommendedName>
        <fullName evidence="2">ThuA-like domain-containing protein</fullName>
    </recommendedName>
</protein>
<keyword evidence="1" id="KW-0732">Signal</keyword>
<accession>A0A1M6C5H8</accession>
<keyword evidence="4" id="KW-1185">Reference proteome</keyword>
<dbReference type="InterPro" id="IPR029010">
    <property type="entry name" value="ThuA-like"/>
</dbReference>
<dbReference type="RefSeq" id="WP_217652633.1">
    <property type="nucleotide sequence ID" value="NZ_FQZE01000003.1"/>
</dbReference>
<evidence type="ECO:0000313" key="4">
    <source>
        <dbReference type="Proteomes" id="UP000184050"/>
    </source>
</evidence>
<proteinExistence type="predicted"/>
<dbReference type="PANTHER" id="PTHR40469">
    <property type="entry name" value="SECRETED GLYCOSYL HYDROLASE"/>
    <property type="match status" value="1"/>
</dbReference>
<gene>
    <name evidence="3" type="ORF">SAMN05444280_103137</name>
</gene>
<name>A0A1M6C5H8_9BACT</name>
<dbReference type="Pfam" id="PF06283">
    <property type="entry name" value="ThuA"/>
    <property type="match status" value="1"/>
</dbReference>
<dbReference type="InterPro" id="IPR029062">
    <property type="entry name" value="Class_I_gatase-like"/>
</dbReference>
<dbReference type="AlphaFoldDB" id="A0A1M6C5H8"/>
<evidence type="ECO:0000259" key="2">
    <source>
        <dbReference type="Pfam" id="PF06283"/>
    </source>
</evidence>
<reference evidence="3 4" key="1">
    <citation type="submission" date="2016-11" db="EMBL/GenBank/DDBJ databases">
        <authorList>
            <person name="Jaros S."/>
            <person name="Januszkiewicz K."/>
            <person name="Wedrychowicz H."/>
        </authorList>
    </citation>
    <scope>NUCLEOTIDE SEQUENCE [LARGE SCALE GENOMIC DNA]</scope>
    <source>
        <strain evidence="3 4">DSM 27063</strain>
    </source>
</reference>
<evidence type="ECO:0000313" key="3">
    <source>
        <dbReference type="EMBL" id="SHI55988.1"/>
    </source>
</evidence>
<evidence type="ECO:0000256" key="1">
    <source>
        <dbReference type="SAM" id="SignalP"/>
    </source>
</evidence>
<dbReference type="SUPFAM" id="SSF52317">
    <property type="entry name" value="Class I glutamine amidotransferase-like"/>
    <property type="match status" value="1"/>
</dbReference>
<dbReference type="EMBL" id="FQZE01000003">
    <property type="protein sequence ID" value="SHI55988.1"/>
    <property type="molecule type" value="Genomic_DNA"/>
</dbReference>
<dbReference type="Gene3D" id="3.40.50.880">
    <property type="match status" value="1"/>
</dbReference>
<dbReference type="Proteomes" id="UP000184050">
    <property type="component" value="Unassembled WGS sequence"/>
</dbReference>
<dbReference type="STRING" id="1168035.SAMN05444280_103137"/>
<organism evidence="3 4">
    <name type="scientific">Tangfeifania diversioriginum</name>
    <dbReference type="NCBI Taxonomy" id="1168035"/>
    <lineage>
        <taxon>Bacteria</taxon>
        <taxon>Pseudomonadati</taxon>
        <taxon>Bacteroidota</taxon>
        <taxon>Bacteroidia</taxon>
        <taxon>Marinilabiliales</taxon>
        <taxon>Prolixibacteraceae</taxon>
        <taxon>Tangfeifania</taxon>
    </lineage>
</organism>
<feature type="domain" description="ThuA-like" evidence="2">
    <location>
        <begin position="44"/>
        <end position="253"/>
    </location>
</feature>
<feature type="chain" id="PRO_5012770792" description="ThuA-like domain-containing protein" evidence="1">
    <location>
        <begin position="28"/>
        <end position="272"/>
    </location>
</feature>
<sequence length="272" mass="30282">MISKIKTARITGFAFLLLFILNTLASAENPPAAPDELPSLEGKKVLMVWGGWDGHYPKELTEKVHNWLKTQGAIVTVSESLDVYTNKEVMEETDLVFQSWTMGQISQEQEKGLLEAVKNGVGLAGTHGGLGDSFRNNTEYQFMVGGQWVAHPGGVIDYTVEITDKNDPLTKGVSNFEINSEQYYMHVDPNVKVLATTTFNGDHAEWIDGAVVPVVWKKTYGKGRVFYISVGHTPADFDIPQAWEILQRGIKWASGSKYLPKEEWMSPVYPGK</sequence>